<organism evidence="1">
    <name type="scientific">human gut metagenome</name>
    <dbReference type="NCBI Taxonomy" id="408170"/>
    <lineage>
        <taxon>unclassified sequences</taxon>
        <taxon>metagenomes</taxon>
        <taxon>organismal metagenomes</taxon>
    </lineage>
</organism>
<reference evidence="1" key="1">
    <citation type="submission" date="2013-12" db="EMBL/GenBank/DDBJ databases">
        <title>A Varibaculum cambriense genome reconstructed from a premature infant gut community with otherwise low bacterial novelty that shifts toward anaerobic metabolism during the third week of life.</title>
        <authorList>
            <person name="Brown C.T."/>
            <person name="Sharon I."/>
            <person name="Thomas B.C."/>
            <person name="Castelle C.J."/>
            <person name="Morowitz M.J."/>
            <person name="Banfield J.F."/>
        </authorList>
    </citation>
    <scope>NUCLEOTIDE SEQUENCE</scope>
</reference>
<evidence type="ECO:0000313" key="1">
    <source>
        <dbReference type="EMBL" id="ETJ25797.1"/>
    </source>
</evidence>
<dbReference type="EMBL" id="AZMM01017654">
    <property type="protein sequence ID" value="ETJ25797.1"/>
    <property type="molecule type" value="Genomic_DNA"/>
</dbReference>
<comment type="caution">
    <text evidence="1">The sequence shown here is derived from an EMBL/GenBank/DDBJ whole genome shotgun (WGS) entry which is preliminary data.</text>
</comment>
<dbReference type="InterPro" id="IPR046897">
    <property type="entry name" value="ABC-3C_MC6"/>
</dbReference>
<accession>W1X615</accession>
<sequence>SLFALGALVLEQIDNPKTVDEIWDNISQKQDIISAANNFDNLLLTLDYLFSLGIITLNQKGGITKCT</sequence>
<feature type="non-terminal residue" evidence="1">
    <location>
        <position position="1"/>
    </location>
</feature>
<dbReference type="Pfam" id="PF20293">
    <property type="entry name" value="MC6"/>
    <property type="match status" value="1"/>
</dbReference>
<proteinExistence type="predicted"/>
<gene>
    <name evidence="1" type="ORF">Q604_UNBC17654G0001</name>
</gene>
<protein>
    <submittedName>
        <fullName evidence="1">Uncharacterized protein</fullName>
    </submittedName>
</protein>
<name>W1X615_9ZZZZ</name>
<dbReference type="AlphaFoldDB" id="W1X615"/>